<accession>A0ABV2HH84</accession>
<evidence type="ECO:0000313" key="1">
    <source>
        <dbReference type="EMBL" id="MET3589894.1"/>
    </source>
</evidence>
<keyword evidence="2" id="KW-1185">Reference proteome</keyword>
<evidence type="ECO:0000313" key="2">
    <source>
        <dbReference type="Proteomes" id="UP001549086"/>
    </source>
</evidence>
<gene>
    <name evidence="1" type="ORF">ABID23_000982</name>
</gene>
<protein>
    <submittedName>
        <fullName evidence="1">Uncharacterized protein</fullName>
    </submittedName>
</protein>
<comment type="caution">
    <text evidence="1">The sequence shown here is derived from an EMBL/GenBank/DDBJ whole genome shotgun (WGS) entry which is preliminary data.</text>
</comment>
<name>A0ABV2HH84_9HYPH</name>
<proteinExistence type="predicted"/>
<reference evidence="1 2" key="1">
    <citation type="submission" date="2024-06" db="EMBL/GenBank/DDBJ databases">
        <title>Genomic Encyclopedia of Type Strains, Phase IV (KMG-IV): sequencing the most valuable type-strain genomes for metagenomic binning, comparative biology and taxonomic classification.</title>
        <authorList>
            <person name="Goeker M."/>
        </authorList>
    </citation>
    <scope>NUCLEOTIDE SEQUENCE [LARGE SCALE GENOMIC DNA]</scope>
    <source>
        <strain evidence="1 2">DSM 23649</strain>
    </source>
</reference>
<sequence length="47" mass="5137">MDENLSHRIENLQGMWGMATDWRVFCFSGDCGIGGKGGNHCQSCLSS</sequence>
<dbReference type="Proteomes" id="UP001549086">
    <property type="component" value="Unassembled WGS sequence"/>
</dbReference>
<organism evidence="1 2">
    <name type="scientific">Bartonella silvatica</name>
    <dbReference type="NCBI Taxonomy" id="357760"/>
    <lineage>
        <taxon>Bacteria</taxon>
        <taxon>Pseudomonadati</taxon>
        <taxon>Pseudomonadota</taxon>
        <taxon>Alphaproteobacteria</taxon>
        <taxon>Hyphomicrobiales</taxon>
        <taxon>Bartonellaceae</taxon>
        <taxon>Bartonella</taxon>
    </lineage>
</organism>
<dbReference type="EMBL" id="JBEPLI010000008">
    <property type="protein sequence ID" value="MET3589894.1"/>
    <property type="molecule type" value="Genomic_DNA"/>
</dbReference>